<dbReference type="EMBL" id="FJOG01000006">
    <property type="protein sequence ID" value="CZR55533.1"/>
    <property type="molecule type" value="Genomic_DNA"/>
</dbReference>
<reference evidence="2 3" key="1">
    <citation type="submission" date="2016-03" db="EMBL/GenBank/DDBJ databases">
        <authorList>
            <person name="Ploux O."/>
        </authorList>
    </citation>
    <scope>NUCLEOTIDE SEQUENCE [LARGE SCALE GENOMIC DNA]</scope>
    <source>
        <strain evidence="2 3">UAMH 11012</strain>
    </source>
</reference>
<keyword evidence="1" id="KW-0472">Membrane</keyword>
<sequence>MELPYGLNRRYASLAVFLLGAIWLWVAFDRPYVFPDHVPWNIYSNGPQSPNIDVFDFPPLTSPAIKTVCAKMAWNSDLIFTCDSPSGSFAEVRNSILHCVRYAIAAGGSLVLPRIVLNQDYGGRLAGNTTSLDHLFDTDHFTTSLQLSCPQLRIYKTAPDTMDEDNKKEPIALLADTLVSPRAGAFQDFPMEWREAFYNWLKNHLSGDFKGPRIIALGRSYLHYPIHSDDENFATHFGKILKIRSDARVLATTALLKLSSEYSLALDLKDQDPYSKMGLMGVYLSTKPDPDQLTKEDQDYGSYETQSKLYLEYAAQSNASLTYVASNNGPDILKYISVARERGDEVTAKFDILKGRDREDLQDMTAQQQEMVDYLVMTDTVEFVGVGSSSFSWNVALRRHGFARVTGVPLGQGQQYNDGLSVIYGATGWHHEFATSMWP</sequence>
<organism evidence="2 3">
    <name type="scientific">Phialocephala subalpina</name>
    <dbReference type="NCBI Taxonomy" id="576137"/>
    <lineage>
        <taxon>Eukaryota</taxon>
        <taxon>Fungi</taxon>
        <taxon>Dikarya</taxon>
        <taxon>Ascomycota</taxon>
        <taxon>Pezizomycotina</taxon>
        <taxon>Leotiomycetes</taxon>
        <taxon>Helotiales</taxon>
        <taxon>Mollisiaceae</taxon>
        <taxon>Phialocephala</taxon>
        <taxon>Phialocephala fortinii species complex</taxon>
    </lineage>
</organism>
<keyword evidence="1" id="KW-0812">Transmembrane</keyword>
<evidence type="ECO:0008006" key="4">
    <source>
        <dbReference type="Google" id="ProtNLM"/>
    </source>
</evidence>
<dbReference type="AlphaFoldDB" id="A0A1L7WRY7"/>
<evidence type="ECO:0000313" key="2">
    <source>
        <dbReference type="EMBL" id="CZR55533.1"/>
    </source>
</evidence>
<dbReference type="CDD" id="cd11296">
    <property type="entry name" value="O-FucT_like"/>
    <property type="match status" value="1"/>
</dbReference>
<gene>
    <name evidence="2" type="ORF">PAC_05421</name>
</gene>
<proteinExistence type="predicted"/>
<keyword evidence="1" id="KW-1133">Transmembrane helix</keyword>
<protein>
    <recommendedName>
        <fullName evidence="4">Alternative oxidase</fullName>
    </recommendedName>
</protein>
<accession>A0A1L7WRY7</accession>
<evidence type="ECO:0000313" key="3">
    <source>
        <dbReference type="Proteomes" id="UP000184330"/>
    </source>
</evidence>
<dbReference type="Gene3D" id="3.40.50.11350">
    <property type="match status" value="1"/>
</dbReference>
<dbReference type="OrthoDB" id="20368at2759"/>
<feature type="transmembrane region" description="Helical" evidence="1">
    <location>
        <begin position="12"/>
        <end position="28"/>
    </location>
</feature>
<name>A0A1L7WRY7_9HELO</name>
<evidence type="ECO:0000256" key="1">
    <source>
        <dbReference type="SAM" id="Phobius"/>
    </source>
</evidence>
<dbReference type="Proteomes" id="UP000184330">
    <property type="component" value="Unassembled WGS sequence"/>
</dbReference>
<keyword evidence="3" id="KW-1185">Reference proteome</keyword>